<dbReference type="AlphaFoldDB" id="A0A8H3G4J6"/>
<dbReference type="Pfam" id="PF00754">
    <property type="entry name" value="F5_F8_type_C"/>
    <property type="match status" value="1"/>
</dbReference>
<dbReference type="PROSITE" id="PS51257">
    <property type="entry name" value="PROKAR_LIPOPROTEIN"/>
    <property type="match status" value="1"/>
</dbReference>
<dbReference type="InterPro" id="IPR037293">
    <property type="entry name" value="Gal_Oxidase_central_sf"/>
</dbReference>
<dbReference type="Gene3D" id="2.60.40.10">
    <property type="entry name" value="Immunoglobulins"/>
    <property type="match status" value="1"/>
</dbReference>
<evidence type="ECO:0000256" key="1">
    <source>
        <dbReference type="ARBA" id="ARBA00022729"/>
    </source>
</evidence>
<dbReference type="Pfam" id="PF09118">
    <property type="entry name" value="GO-like_E_set"/>
    <property type="match status" value="1"/>
</dbReference>
<dbReference type="InterPro" id="IPR000421">
    <property type="entry name" value="FA58C"/>
</dbReference>
<accession>A0A8H3G4J6</accession>
<feature type="chain" id="PRO_5034240063" description="F5/8 type C domain-containing protein" evidence="2">
    <location>
        <begin position="20"/>
        <end position="673"/>
    </location>
</feature>
<evidence type="ECO:0000256" key="2">
    <source>
        <dbReference type="SAM" id="SignalP"/>
    </source>
</evidence>
<feature type="signal peptide" evidence="2">
    <location>
        <begin position="1"/>
        <end position="19"/>
    </location>
</feature>
<keyword evidence="5" id="KW-1185">Reference proteome</keyword>
<dbReference type="Gene3D" id="2.130.10.80">
    <property type="entry name" value="Galactose oxidase/kelch, beta-propeller"/>
    <property type="match status" value="1"/>
</dbReference>
<dbReference type="InterPro" id="IPR013783">
    <property type="entry name" value="Ig-like_fold"/>
</dbReference>
<name>A0A8H3G4J6_9LECA</name>
<evidence type="ECO:0000313" key="5">
    <source>
        <dbReference type="Proteomes" id="UP000664169"/>
    </source>
</evidence>
<proteinExistence type="predicted"/>
<dbReference type="PANTHER" id="PTHR32208:SF68">
    <property type="entry name" value="GALACTOSE OXIDASE"/>
    <property type="match status" value="1"/>
</dbReference>
<dbReference type="Proteomes" id="UP000664169">
    <property type="component" value="Unassembled WGS sequence"/>
</dbReference>
<evidence type="ECO:0000259" key="3">
    <source>
        <dbReference type="PROSITE" id="PS50022"/>
    </source>
</evidence>
<dbReference type="Gene3D" id="2.60.120.260">
    <property type="entry name" value="Galactose-binding domain-like"/>
    <property type="match status" value="1"/>
</dbReference>
<dbReference type="Pfam" id="PF07250">
    <property type="entry name" value="Glyoxal_oxid_N"/>
    <property type="match status" value="1"/>
</dbReference>
<evidence type="ECO:0000313" key="4">
    <source>
        <dbReference type="EMBL" id="CAF9932901.1"/>
    </source>
</evidence>
<dbReference type="SUPFAM" id="SSF81296">
    <property type="entry name" value="E set domains"/>
    <property type="match status" value="1"/>
</dbReference>
<dbReference type="CDD" id="cd02851">
    <property type="entry name" value="E_set_GO_C"/>
    <property type="match status" value="1"/>
</dbReference>
<comment type="caution">
    <text evidence="4">The sequence shown here is derived from an EMBL/GenBank/DDBJ whole genome shotgun (WGS) entry which is preliminary data.</text>
</comment>
<dbReference type="SMART" id="SM00612">
    <property type="entry name" value="Kelch"/>
    <property type="match status" value="2"/>
</dbReference>
<protein>
    <recommendedName>
        <fullName evidence="3">F5/8 type C domain-containing protein</fullName>
    </recommendedName>
</protein>
<dbReference type="EMBL" id="CAJPDQ010000049">
    <property type="protein sequence ID" value="CAF9932901.1"/>
    <property type="molecule type" value="Genomic_DNA"/>
</dbReference>
<dbReference type="InterPro" id="IPR014756">
    <property type="entry name" value="Ig_E-set"/>
</dbReference>
<dbReference type="SUPFAM" id="SSF50965">
    <property type="entry name" value="Galactose oxidase, central domain"/>
    <property type="match status" value="1"/>
</dbReference>
<reference evidence="4" key="1">
    <citation type="submission" date="2021-03" db="EMBL/GenBank/DDBJ databases">
        <authorList>
            <person name="Tagirdzhanova G."/>
        </authorList>
    </citation>
    <scope>NUCLEOTIDE SEQUENCE</scope>
</reference>
<dbReference type="InterPro" id="IPR009880">
    <property type="entry name" value="Glyoxal_oxidase_N"/>
</dbReference>
<keyword evidence="1 2" id="KW-0732">Signal</keyword>
<dbReference type="InterPro" id="IPR008979">
    <property type="entry name" value="Galactose-bd-like_sf"/>
</dbReference>
<dbReference type="InterPro" id="IPR006652">
    <property type="entry name" value="Kelch_1"/>
</dbReference>
<dbReference type="InterPro" id="IPR015202">
    <property type="entry name" value="GO-like_E_set"/>
</dbReference>
<organism evidence="4 5">
    <name type="scientific">Gomphillus americanus</name>
    <dbReference type="NCBI Taxonomy" id="1940652"/>
    <lineage>
        <taxon>Eukaryota</taxon>
        <taxon>Fungi</taxon>
        <taxon>Dikarya</taxon>
        <taxon>Ascomycota</taxon>
        <taxon>Pezizomycotina</taxon>
        <taxon>Lecanoromycetes</taxon>
        <taxon>OSLEUM clade</taxon>
        <taxon>Ostropomycetidae</taxon>
        <taxon>Ostropales</taxon>
        <taxon>Graphidaceae</taxon>
        <taxon>Gomphilloideae</taxon>
        <taxon>Gomphillus</taxon>
    </lineage>
</organism>
<dbReference type="Pfam" id="PF01344">
    <property type="entry name" value="Kelch_1"/>
    <property type="match status" value="1"/>
</dbReference>
<dbReference type="InterPro" id="IPR011043">
    <property type="entry name" value="Gal_Oxase/kelch_b-propeller"/>
</dbReference>
<dbReference type="OrthoDB" id="2019572at2759"/>
<dbReference type="PROSITE" id="PS50022">
    <property type="entry name" value="FA58C_3"/>
    <property type="match status" value="1"/>
</dbReference>
<dbReference type="PANTHER" id="PTHR32208">
    <property type="entry name" value="SECRETED PROTEIN-RELATED"/>
    <property type="match status" value="1"/>
</dbReference>
<dbReference type="SUPFAM" id="SSF49785">
    <property type="entry name" value="Galactose-binding domain-like"/>
    <property type="match status" value="1"/>
</dbReference>
<feature type="domain" description="F5/8 type C" evidence="3">
    <location>
        <begin position="38"/>
        <end position="184"/>
    </location>
</feature>
<sequence>MAILRYACVALSLTAGCLADMLSARLIEELARVQMKPGEVLPMVAEARKLDKSQWTATADSFQSGNPPSAAIDGSTSTFWHSQYNPNLPLPHNITIDMQQVMNINGLVLTPRQDGTSNGNIGQHTVQVSTDNKVWTTVSYGTFLDDSEVKTVPFVTTPARWLRILAATEAGNRGTWTSIADIGVTTGTLTTGSPAAIGSWGPTVEFPITLVSGAVIGSTGQLLTWSSFLPNQFTGSSTGQTFTSTYDPSTKLVTQYVISNTGHDMFCTGLSLDNQGGPIVTGGNSAPDTSRYNGGSKTWALQANMNIARGYQAHVTLSDGRVFTVGGSWSGGQGGKNGEVYDPVANKWTLLPGCPVAPMLTADAGGVYRADNHGWLFAWKNNYVFQAGPSVAMNWYGISGTGSQASAGSRTGDTDAMCGDAVMYDAVAGNILAVGGSSSYSNVPATTNAHIITIGTPPTAAKVTTVASMQYARAFANGVVLPNGQVFIVGGQSTPVPFSDDTAQFTPELWDPTTQKFTAMAPQAAARVYHSIALLMPDATVFSGGGGLCGNCATNHRDGQFFSPPYLFTSSGARATRPVISAISATTVKVGTSFSVTTGSAATQFSIIRYASTTHTVNTDQRRIPLTPTAISGTKYTLTLPSDPGVVVPGQYMVFAMNSNGVPSVAKTILVTN</sequence>
<gene>
    <name evidence="4" type="ORF">GOMPHAMPRED_006694</name>
</gene>